<feature type="transmembrane region" description="Helical" evidence="1">
    <location>
        <begin position="43"/>
        <end position="64"/>
    </location>
</feature>
<gene>
    <name evidence="2" type="ORF">Ssi02_11640</name>
</gene>
<dbReference type="RefSeq" id="WP_204021790.1">
    <property type="nucleotide sequence ID" value="NZ_BOOW01000007.1"/>
</dbReference>
<evidence type="ECO:0000256" key="1">
    <source>
        <dbReference type="SAM" id="Phobius"/>
    </source>
</evidence>
<sequence>MPDTDETRLSALLDRAAGPADLPPGLTARVIARSRTRRRARAALTFSAVATAAVVGGVTLPGLLAEPPPPPIAATTRVEEDIYTILSRDTGMKVTAEDVILSGRAGDLGSVAVLRKEANPPEAEHGGKAASLWFSRDGGRYTQVSDYISFDLACKKGDEVCDATQDDGLGFFGVLEGAGGAYYALVQVPAGRSVTVSSDKGEDLKLEGNAGVVRVEATNPWRVKATVTVDTLEYGLHLPPGGVVKVL</sequence>
<evidence type="ECO:0000313" key="3">
    <source>
        <dbReference type="Proteomes" id="UP000606172"/>
    </source>
</evidence>
<comment type="caution">
    <text evidence="2">The sequence shown here is derived from an EMBL/GenBank/DDBJ whole genome shotgun (WGS) entry which is preliminary data.</text>
</comment>
<keyword evidence="1" id="KW-0812">Transmembrane</keyword>
<proteinExistence type="predicted"/>
<dbReference type="AlphaFoldDB" id="A0A919V4W9"/>
<accession>A0A919V4W9</accession>
<dbReference type="Proteomes" id="UP000606172">
    <property type="component" value="Unassembled WGS sequence"/>
</dbReference>
<reference evidence="2" key="1">
    <citation type="submission" date="2021-01" db="EMBL/GenBank/DDBJ databases">
        <title>Whole genome shotgun sequence of Sinosporangium siamense NBRC 109515.</title>
        <authorList>
            <person name="Komaki H."/>
            <person name="Tamura T."/>
        </authorList>
    </citation>
    <scope>NUCLEOTIDE SEQUENCE</scope>
    <source>
        <strain evidence="2">NBRC 109515</strain>
    </source>
</reference>
<name>A0A919V4W9_9ACTN</name>
<protein>
    <submittedName>
        <fullName evidence="2">Uncharacterized protein</fullName>
    </submittedName>
</protein>
<organism evidence="2 3">
    <name type="scientific">Sinosporangium siamense</name>
    <dbReference type="NCBI Taxonomy" id="1367973"/>
    <lineage>
        <taxon>Bacteria</taxon>
        <taxon>Bacillati</taxon>
        <taxon>Actinomycetota</taxon>
        <taxon>Actinomycetes</taxon>
        <taxon>Streptosporangiales</taxon>
        <taxon>Streptosporangiaceae</taxon>
        <taxon>Sinosporangium</taxon>
    </lineage>
</organism>
<keyword evidence="3" id="KW-1185">Reference proteome</keyword>
<keyword evidence="1" id="KW-1133">Transmembrane helix</keyword>
<keyword evidence="1" id="KW-0472">Membrane</keyword>
<evidence type="ECO:0000313" key="2">
    <source>
        <dbReference type="EMBL" id="GII90933.1"/>
    </source>
</evidence>
<dbReference type="EMBL" id="BOOW01000007">
    <property type="protein sequence ID" value="GII90933.1"/>
    <property type="molecule type" value="Genomic_DNA"/>
</dbReference>